<gene>
    <name evidence="4" type="ORF">ATC03_16745</name>
</gene>
<sequence>MSDPTNTPAGWYDDGSGRQRYWDGRQWTDQFAPAAPAADAAPEPVAPPPVEPFAPPVTEPHGSATGASAPTSPYGAPDPAPYGSAVQPGAPVGAASVAGAGAGAGYGTASSTPPPPGAKGKPHVLGIIALIVAAVGFVFACIPFAFVVGWVLLPIAFVLSIVALFMRGAKWAAITGLILSVLGTIAGFVVFWLVASVAVNQAIDELPSAIAEASEAAEDAADEPADDEAPPAAETLAFGDTMGWEDGLELTVAAPTPYTPTEFAAGADQAANLVFTLTITNNSTENFEPAVYSRLSSAGQESSQIFDVPADGSTIGIPPTTVVLPGESVTWQEAWSVTDANSLTMQISPNFDYEDAIYTNLQ</sequence>
<evidence type="ECO:0000256" key="2">
    <source>
        <dbReference type="SAM" id="Phobius"/>
    </source>
</evidence>
<feature type="region of interest" description="Disordered" evidence="1">
    <location>
        <begin position="1"/>
        <end position="82"/>
    </location>
</feature>
<evidence type="ECO:0000313" key="4">
    <source>
        <dbReference type="EMBL" id="ANJ28115.1"/>
    </source>
</evidence>
<keyword evidence="5" id="KW-1185">Reference proteome</keyword>
<evidence type="ECO:0000313" key="5">
    <source>
        <dbReference type="Proteomes" id="UP000078437"/>
    </source>
</evidence>
<dbReference type="KEGG" id="agy:ATC03_16745"/>
<name>A0A191WIH4_9MICO</name>
<feature type="transmembrane region" description="Helical" evidence="2">
    <location>
        <begin position="176"/>
        <end position="199"/>
    </location>
</feature>
<feature type="compositionally biased region" description="Pro residues" evidence="1">
    <location>
        <begin position="44"/>
        <end position="58"/>
    </location>
</feature>
<dbReference type="InterPro" id="IPR018929">
    <property type="entry name" value="DUF2510"/>
</dbReference>
<feature type="transmembrane region" description="Helical" evidence="2">
    <location>
        <begin position="124"/>
        <end position="145"/>
    </location>
</feature>
<accession>A0A191WIH4</accession>
<dbReference type="Pfam" id="PF10708">
    <property type="entry name" value="DUF2510"/>
    <property type="match status" value="1"/>
</dbReference>
<feature type="transmembrane region" description="Helical" evidence="2">
    <location>
        <begin position="151"/>
        <end position="169"/>
    </location>
</feature>
<feature type="compositionally biased region" description="Low complexity" evidence="1">
    <location>
        <begin position="32"/>
        <end position="43"/>
    </location>
</feature>
<dbReference type="Proteomes" id="UP000078437">
    <property type="component" value="Chromosome"/>
</dbReference>
<evidence type="ECO:0000256" key="1">
    <source>
        <dbReference type="SAM" id="MobiDB-lite"/>
    </source>
</evidence>
<dbReference type="AlphaFoldDB" id="A0A191WIH4"/>
<keyword evidence="2" id="KW-0472">Membrane</keyword>
<protein>
    <recommendedName>
        <fullName evidence="3">DUF2510 domain-containing protein</fullName>
    </recommendedName>
</protein>
<dbReference type="EMBL" id="CP013979">
    <property type="protein sequence ID" value="ANJ28115.1"/>
    <property type="molecule type" value="Genomic_DNA"/>
</dbReference>
<dbReference type="RefSeq" id="WP_067879598.1">
    <property type="nucleotide sequence ID" value="NZ_CP013979.1"/>
</dbReference>
<proteinExistence type="predicted"/>
<evidence type="ECO:0000259" key="3">
    <source>
        <dbReference type="Pfam" id="PF10708"/>
    </source>
</evidence>
<feature type="domain" description="DUF2510" evidence="3">
    <location>
        <begin position="9"/>
        <end position="39"/>
    </location>
</feature>
<keyword evidence="2" id="KW-1133">Transmembrane helix</keyword>
<keyword evidence="2" id="KW-0812">Transmembrane</keyword>
<reference evidence="4 5" key="1">
    <citation type="journal article" date="2016" name="Int. J. Syst. Evol. Microbiol.">
        <title>Agromyces aureus sp. nov., isolated from the rhizosphere of Salix caprea L. grown in a heavy-metal-contaminated soil.</title>
        <authorList>
            <person name="Corretto E."/>
            <person name="Antonielli L."/>
            <person name="Sessitsch A."/>
            <person name="Compant S."/>
            <person name="Gorfer M."/>
            <person name="Kuffner M."/>
            <person name="Brader G."/>
        </authorList>
    </citation>
    <scope>NUCLEOTIDE SEQUENCE [LARGE SCALE GENOMIC DNA]</scope>
    <source>
        <strain evidence="4 5">AR33</strain>
    </source>
</reference>
<organism evidence="4 5">
    <name type="scientific">Agromyces aureus</name>
    <dbReference type="NCBI Taxonomy" id="453304"/>
    <lineage>
        <taxon>Bacteria</taxon>
        <taxon>Bacillati</taxon>
        <taxon>Actinomycetota</taxon>
        <taxon>Actinomycetes</taxon>
        <taxon>Micrococcales</taxon>
        <taxon>Microbacteriaceae</taxon>
        <taxon>Agromyces</taxon>
    </lineage>
</organism>
<reference evidence="5" key="2">
    <citation type="submission" date="2016-01" db="EMBL/GenBank/DDBJ databases">
        <title>Complete genome sequence of Agromyces aureus AR33T and comparison with related organisms.</title>
        <authorList>
            <person name="Corretto E."/>
            <person name="Antonielli L."/>
            <person name="Sessitsch A."/>
            <person name="Brader G."/>
        </authorList>
    </citation>
    <scope>NUCLEOTIDE SEQUENCE [LARGE SCALE GENOMIC DNA]</scope>
    <source>
        <strain evidence="5">AR33</strain>
    </source>
</reference>
<dbReference type="STRING" id="453304.ATC03_16745"/>